<sequence length="110" mass="12534">MLGYALCSRFATDFSFVVPQYLILVQLITDPSKNRTGAAGSQPTPRTWHHFALFNRDQVRVTSTCPVEIHLIRSEYRSQTLARKSRQSPRMNISPSNGRRDLATTNAVRR</sequence>
<dbReference type="RefSeq" id="WP_345689248.1">
    <property type="nucleotide sequence ID" value="NZ_BAABRO010000030.1"/>
</dbReference>
<comment type="caution">
    <text evidence="2">The sequence shown here is derived from an EMBL/GenBank/DDBJ whole genome shotgun (WGS) entry which is preliminary data.</text>
</comment>
<evidence type="ECO:0000313" key="2">
    <source>
        <dbReference type="EMBL" id="GAA5510929.1"/>
    </source>
</evidence>
<dbReference type="Proteomes" id="UP001416858">
    <property type="component" value="Unassembled WGS sequence"/>
</dbReference>
<protein>
    <submittedName>
        <fullName evidence="2">Uncharacterized protein</fullName>
    </submittedName>
</protein>
<gene>
    <name evidence="2" type="ORF">Rcae01_06441</name>
</gene>
<dbReference type="EMBL" id="BAABRO010000030">
    <property type="protein sequence ID" value="GAA5510929.1"/>
    <property type="molecule type" value="Genomic_DNA"/>
</dbReference>
<feature type="region of interest" description="Disordered" evidence="1">
    <location>
        <begin position="80"/>
        <end position="110"/>
    </location>
</feature>
<evidence type="ECO:0000313" key="3">
    <source>
        <dbReference type="Proteomes" id="UP001416858"/>
    </source>
</evidence>
<keyword evidence="3" id="KW-1185">Reference proteome</keyword>
<proteinExistence type="predicted"/>
<reference evidence="2 3" key="1">
    <citation type="submission" date="2024-02" db="EMBL/GenBank/DDBJ databases">
        <title>Rhodopirellula caenicola NBRC 110016.</title>
        <authorList>
            <person name="Ichikawa N."/>
            <person name="Katano-Makiyama Y."/>
            <person name="Hidaka K."/>
        </authorList>
    </citation>
    <scope>NUCLEOTIDE SEQUENCE [LARGE SCALE GENOMIC DNA]</scope>
    <source>
        <strain evidence="2 3">NBRC 110016</strain>
    </source>
</reference>
<accession>A0ABP9W0M2</accession>
<name>A0ABP9W0M2_9BACT</name>
<evidence type="ECO:0000256" key="1">
    <source>
        <dbReference type="SAM" id="MobiDB-lite"/>
    </source>
</evidence>
<organism evidence="2 3">
    <name type="scientific">Novipirellula caenicola</name>
    <dbReference type="NCBI Taxonomy" id="1536901"/>
    <lineage>
        <taxon>Bacteria</taxon>
        <taxon>Pseudomonadati</taxon>
        <taxon>Planctomycetota</taxon>
        <taxon>Planctomycetia</taxon>
        <taxon>Pirellulales</taxon>
        <taxon>Pirellulaceae</taxon>
        <taxon>Novipirellula</taxon>
    </lineage>
</organism>